<dbReference type="AlphaFoldDB" id="A0A3B8WHS8"/>
<comment type="caution">
    <text evidence="2">The sequence shown here is derived from an EMBL/GenBank/DDBJ whole genome shotgun (WGS) entry which is preliminary data.</text>
</comment>
<dbReference type="EMBL" id="DLYI01000256">
    <property type="protein sequence ID" value="HAC29799.1"/>
    <property type="molecule type" value="Genomic_DNA"/>
</dbReference>
<feature type="domain" description="Fatty acyl-CoA reductase C-terminal" evidence="1">
    <location>
        <begin position="104"/>
        <end position="196"/>
    </location>
</feature>
<evidence type="ECO:0000259" key="1">
    <source>
        <dbReference type="Pfam" id="PF03015"/>
    </source>
</evidence>
<feature type="non-terminal residue" evidence="2">
    <location>
        <position position="1"/>
    </location>
</feature>
<reference evidence="2 3" key="1">
    <citation type="journal article" date="2018" name="Nat. Biotechnol.">
        <title>A standardized bacterial taxonomy based on genome phylogeny substantially revises the tree of life.</title>
        <authorList>
            <person name="Parks D.H."/>
            <person name="Chuvochina M."/>
            <person name="Waite D.W."/>
            <person name="Rinke C."/>
            <person name="Skarshewski A."/>
            <person name="Chaumeil P.A."/>
            <person name="Hugenholtz P."/>
        </authorList>
    </citation>
    <scope>NUCLEOTIDE SEQUENCE [LARGE SCALE GENOMIC DNA]</scope>
    <source>
        <strain evidence="2">UBA9049</strain>
    </source>
</reference>
<protein>
    <submittedName>
        <fullName evidence="2">Dehydrogenase</fullName>
    </submittedName>
</protein>
<gene>
    <name evidence="2" type="ORF">DCF82_18650</name>
</gene>
<evidence type="ECO:0000313" key="2">
    <source>
        <dbReference type="EMBL" id="HAC29799.1"/>
    </source>
</evidence>
<sequence length="212" mass="23888">AREKVTLFPGKRSGIIDVIPVDLVANSIILSLAEALGEPGRRRIYQCCSGGGNPISLGEFIDHLMAESKANYAAYDHLFYRQPSKPFLAVNRALFDLVISGVRLPLSLTDRVLKLLGNSRDLKMLRNLDTTQSLATIFGFYTAPDYIFRNDELMALANRMGEVDKGLFPVDARLIDWELYLRKIHLAGLNRYALKERKVYSLKTARQRKKAA</sequence>
<dbReference type="Pfam" id="PF03015">
    <property type="entry name" value="Sterile"/>
    <property type="match status" value="1"/>
</dbReference>
<evidence type="ECO:0000313" key="3">
    <source>
        <dbReference type="Proteomes" id="UP000261325"/>
    </source>
</evidence>
<dbReference type="GO" id="GO:0035336">
    <property type="term" value="P:long-chain fatty-acyl-CoA metabolic process"/>
    <property type="evidence" value="ECO:0007669"/>
    <property type="project" value="TreeGrafter"/>
</dbReference>
<dbReference type="Proteomes" id="UP000261325">
    <property type="component" value="Unassembled WGS sequence"/>
</dbReference>
<proteinExistence type="predicted"/>
<organism evidence="2 3">
    <name type="scientific">Marinobacter nauticus</name>
    <name type="common">Marinobacter hydrocarbonoclasticus</name>
    <name type="synonym">Marinobacter aquaeolei</name>
    <dbReference type="NCBI Taxonomy" id="2743"/>
    <lineage>
        <taxon>Bacteria</taxon>
        <taxon>Pseudomonadati</taxon>
        <taxon>Pseudomonadota</taxon>
        <taxon>Gammaproteobacteria</taxon>
        <taxon>Pseudomonadales</taxon>
        <taxon>Marinobacteraceae</taxon>
        <taxon>Marinobacter</taxon>
    </lineage>
</organism>
<name>A0A3B8WHS8_MARNT</name>
<dbReference type="InterPro" id="IPR026055">
    <property type="entry name" value="FAR"/>
</dbReference>
<dbReference type="CDD" id="cd09071">
    <property type="entry name" value="FAR_C"/>
    <property type="match status" value="1"/>
</dbReference>
<dbReference type="InterPro" id="IPR033640">
    <property type="entry name" value="FAR_C"/>
</dbReference>
<dbReference type="PANTHER" id="PTHR11011:SF45">
    <property type="entry name" value="FATTY ACYL-COA REDUCTASE CG8306-RELATED"/>
    <property type="match status" value="1"/>
</dbReference>
<dbReference type="Gene3D" id="3.40.50.720">
    <property type="entry name" value="NAD(P)-binding Rossmann-like Domain"/>
    <property type="match status" value="1"/>
</dbReference>
<accession>A0A3B8WHS8</accession>
<dbReference type="PANTHER" id="PTHR11011">
    <property type="entry name" value="MALE STERILITY PROTEIN 2-RELATED"/>
    <property type="match status" value="1"/>
</dbReference>
<dbReference type="GO" id="GO:0080019">
    <property type="term" value="F:alcohol-forming very long-chain fatty acyl-CoA reductase activity"/>
    <property type="evidence" value="ECO:0007669"/>
    <property type="project" value="InterPro"/>
</dbReference>